<proteinExistence type="inferred from homology"/>
<dbReference type="FunFam" id="3.40.309.10:FF:000012">
    <property type="entry name" value="Betaine aldehyde dehydrogenase"/>
    <property type="match status" value="1"/>
</dbReference>
<evidence type="ECO:0000313" key="7">
    <source>
        <dbReference type="EnsemblMetazoa" id="XP_030830254"/>
    </source>
</evidence>
<protein>
    <recommendedName>
        <fullName evidence="6">Aldehyde dehydrogenase domain-containing protein</fullName>
    </recommendedName>
</protein>
<dbReference type="Gene3D" id="3.40.309.10">
    <property type="entry name" value="Aldehyde Dehydrogenase, Chain A, domain 2"/>
    <property type="match status" value="1"/>
</dbReference>
<dbReference type="PROSITE" id="PS00687">
    <property type="entry name" value="ALDEHYDE_DEHYDR_GLU"/>
    <property type="match status" value="1"/>
</dbReference>
<evidence type="ECO:0000256" key="1">
    <source>
        <dbReference type="ARBA" id="ARBA00009986"/>
    </source>
</evidence>
<dbReference type="CDD" id="cd07093">
    <property type="entry name" value="ALDH_F8_HMSADH"/>
    <property type="match status" value="1"/>
</dbReference>
<name>A0A7M7STM2_STRPU</name>
<dbReference type="KEGG" id="spu:583530"/>
<dbReference type="SUPFAM" id="SSF53720">
    <property type="entry name" value="ALDH-like"/>
    <property type="match status" value="1"/>
</dbReference>
<dbReference type="InterPro" id="IPR016161">
    <property type="entry name" value="Ald_DH/histidinol_DH"/>
</dbReference>
<dbReference type="Proteomes" id="UP000007110">
    <property type="component" value="Unassembled WGS sequence"/>
</dbReference>
<dbReference type="InterPro" id="IPR016162">
    <property type="entry name" value="Ald_DH_N"/>
</dbReference>
<dbReference type="PROSITE" id="PS00070">
    <property type="entry name" value="ALDEHYDE_DEHYDR_CYS"/>
    <property type="match status" value="1"/>
</dbReference>
<evidence type="ECO:0000259" key="6">
    <source>
        <dbReference type="Pfam" id="PF00171"/>
    </source>
</evidence>
<dbReference type="InterPro" id="IPR015590">
    <property type="entry name" value="Aldehyde_DH_dom"/>
</dbReference>
<evidence type="ECO:0000256" key="4">
    <source>
        <dbReference type="PROSITE-ProRule" id="PRU10007"/>
    </source>
</evidence>
<dbReference type="Gene3D" id="3.40.605.10">
    <property type="entry name" value="Aldehyde Dehydrogenase, Chain A, domain 1"/>
    <property type="match status" value="1"/>
</dbReference>
<evidence type="ECO:0000256" key="3">
    <source>
        <dbReference type="ARBA" id="ARBA00023027"/>
    </source>
</evidence>
<dbReference type="GeneID" id="583530"/>
<dbReference type="InterPro" id="IPR016163">
    <property type="entry name" value="Ald_DH_C"/>
</dbReference>
<evidence type="ECO:0000256" key="5">
    <source>
        <dbReference type="RuleBase" id="RU003345"/>
    </source>
</evidence>
<evidence type="ECO:0000256" key="2">
    <source>
        <dbReference type="ARBA" id="ARBA00023002"/>
    </source>
</evidence>
<dbReference type="FunCoup" id="A0A7M7STM2">
    <property type="interactions" value="4"/>
</dbReference>
<evidence type="ECO:0000313" key="8">
    <source>
        <dbReference type="Proteomes" id="UP000007110"/>
    </source>
</evidence>
<feature type="domain" description="Aldehyde dehydrogenase" evidence="6">
    <location>
        <begin position="31"/>
        <end position="489"/>
    </location>
</feature>
<dbReference type="InterPro" id="IPR029510">
    <property type="entry name" value="Ald_DH_CS_GLU"/>
</dbReference>
<sequence length="494" mass="54164">MTTDLHEKRRKMAEVTLENFIDGEFVPASSFLDSFDPSVGEVWARIPDSGKQEVDLAVAAAKRAFPIWSSKSRVERAKMMNKIADLIEENLEELAQIESRDQGKPVWLARAIDIPRAVHNFRFFASSILHTRNSSTLLEDVGATNYTMRMPIGVAGMISPWNLPLYLLTFKIAPCIAAGNTCVCKPSEMTSVTSWKLAKLMVKAGLPNGVVNMVYGLGHRAGSAIVEHPDVPLVSFTGGTETGKKIMALASPLCKKISLELGGKNAAVVFDDVDLDEIIPTVVRSGFTNQGEICLCMSRFFVQESILEKFVEKYVAAARKMVVGPPSEDSSKLGALISKEHLYKVKGYVELAIEEGGTVHCGEGVDEMHIPLKNKNGYYMAPTVITGLGPHSRCMQEEIFGPVVCIAPFTTEEDAIEKANCVKYGLAACVWTKDVGRTHRVSQKLQAGTVWANCWMVRDLNMPFGGMKASGVGREGVNESMEFFTEAKCICIKH</sequence>
<dbReference type="InterPro" id="IPR016160">
    <property type="entry name" value="Ald_DH_CS_CYS"/>
</dbReference>
<dbReference type="AlphaFoldDB" id="A0A7M7STM2"/>
<organism evidence="7 8">
    <name type="scientific">Strongylocentrotus purpuratus</name>
    <name type="common">Purple sea urchin</name>
    <dbReference type="NCBI Taxonomy" id="7668"/>
    <lineage>
        <taxon>Eukaryota</taxon>
        <taxon>Metazoa</taxon>
        <taxon>Echinodermata</taxon>
        <taxon>Eleutherozoa</taxon>
        <taxon>Echinozoa</taxon>
        <taxon>Echinoidea</taxon>
        <taxon>Euechinoidea</taxon>
        <taxon>Echinacea</taxon>
        <taxon>Camarodonta</taxon>
        <taxon>Echinidea</taxon>
        <taxon>Strongylocentrotidae</taxon>
        <taxon>Strongylocentrotus</taxon>
    </lineage>
</organism>
<reference evidence="7" key="2">
    <citation type="submission" date="2021-01" db="UniProtKB">
        <authorList>
            <consortium name="EnsemblMetazoa"/>
        </authorList>
    </citation>
    <scope>IDENTIFICATION</scope>
</reference>
<feature type="active site" evidence="4">
    <location>
        <position position="260"/>
    </location>
</feature>
<keyword evidence="8" id="KW-1185">Reference proteome</keyword>
<comment type="similarity">
    <text evidence="1 5">Belongs to the aldehyde dehydrogenase family.</text>
</comment>
<dbReference type="Pfam" id="PF00171">
    <property type="entry name" value="Aldedh"/>
    <property type="match status" value="1"/>
</dbReference>
<dbReference type="OMA" id="INGGPFN"/>
<dbReference type="GO" id="GO:0016620">
    <property type="term" value="F:oxidoreductase activity, acting on the aldehyde or oxo group of donors, NAD or NADP as acceptor"/>
    <property type="evidence" value="ECO:0000318"/>
    <property type="project" value="GO_Central"/>
</dbReference>
<dbReference type="PANTHER" id="PTHR43720:SF2">
    <property type="entry name" value="2-AMINOMUCONIC SEMIALDEHYDE DEHYDROGENASE"/>
    <property type="match status" value="1"/>
</dbReference>
<accession>A0A7M7STM2</accession>
<dbReference type="OrthoDB" id="310895at2759"/>
<keyword evidence="3" id="KW-0520">NAD</keyword>
<keyword evidence="2 5" id="KW-0560">Oxidoreductase</keyword>
<dbReference type="CTD" id="64577"/>
<dbReference type="InParanoid" id="A0A7M7STM2"/>
<dbReference type="FunFam" id="3.40.605.10:FF:000001">
    <property type="entry name" value="Aldehyde dehydrogenase 1"/>
    <property type="match status" value="1"/>
</dbReference>
<dbReference type="PANTHER" id="PTHR43720">
    <property type="entry name" value="2-AMINOMUCONIC SEMIALDEHYDE DEHYDROGENASE"/>
    <property type="match status" value="1"/>
</dbReference>
<reference evidence="8" key="1">
    <citation type="submission" date="2015-02" db="EMBL/GenBank/DDBJ databases">
        <title>Genome sequencing for Strongylocentrotus purpuratus.</title>
        <authorList>
            <person name="Murali S."/>
            <person name="Liu Y."/>
            <person name="Vee V."/>
            <person name="English A."/>
            <person name="Wang M."/>
            <person name="Skinner E."/>
            <person name="Han Y."/>
            <person name="Muzny D.M."/>
            <person name="Worley K.C."/>
            <person name="Gibbs R.A."/>
        </authorList>
    </citation>
    <scope>NUCLEOTIDE SEQUENCE</scope>
</reference>
<dbReference type="RefSeq" id="XP_030830254.1">
    <property type="nucleotide sequence ID" value="XM_030974394.1"/>
</dbReference>
<dbReference type="EnsemblMetazoa" id="XM_030974394">
    <property type="protein sequence ID" value="XP_030830254"/>
    <property type="gene ID" value="LOC583530"/>
</dbReference>